<dbReference type="SUPFAM" id="SSF55961">
    <property type="entry name" value="Bet v1-like"/>
    <property type="match status" value="1"/>
</dbReference>
<protein>
    <submittedName>
        <fullName evidence="3">Uncharacterized protein YndB with AHSA1/START domain</fullName>
    </submittedName>
</protein>
<sequence>MSSSQAPNGFSITRIVPACSETVWDAWLNPEAMTQWLATRNTVIPFEEIQLDPQVGGHYRYATVNFDSGEYAVTGGIFLKVEAPQRLAFSWGDPRADPEGSPLVVITLEPHGDNTLVFFELRGATGAPGDHFYYDGWAAALRALEQYLTRTLTPG</sequence>
<evidence type="ECO:0000313" key="4">
    <source>
        <dbReference type="Proteomes" id="UP001183794"/>
    </source>
</evidence>
<dbReference type="RefSeq" id="WP_310172371.1">
    <property type="nucleotide sequence ID" value="NZ_BAABHE010000002.1"/>
</dbReference>
<organism evidence="3 4">
    <name type="scientific">Enteractinococcus fodinae</name>
    <dbReference type="NCBI Taxonomy" id="684663"/>
    <lineage>
        <taxon>Bacteria</taxon>
        <taxon>Bacillati</taxon>
        <taxon>Actinomycetota</taxon>
        <taxon>Actinomycetes</taxon>
        <taxon>Micrococcales</taxon>
        <taxon>Micrococcaceae</taxon>
    </lineage>
</organism>
<gene>
    <name evidence="3" type="ORF">J2S62_001124</name>
</gene>
<reference evidence="3 4" key="1">
    <citation type="submission" date="2023-07" db="EMBL/GenBank/DDBJ databases">
        <title>Sequencing the genomes of 1000 actinobacteria strains.</title>
        <authorList>
            <person name="Klenk H.-P."/>
        </authorList>
    </citation>
    <scope>NUCLEOTIDE SEQUENCE [LARGE SCALE GENOMIC DNA]</scope>
    <source>
        <strain evidence="3 4">DSM 22966</strain>
    </source>
</reference>
<evidence type="ECO:0000259" key="2">
    <source>
        <dbReference type="Pfam" id="PF08327"/>
    </source>
</evidence>
<feature type="domain" description="Activator of Hsp90 ATPase homologue 1/2-like C-terminal" evidence="2">
    <location>
        <begin position="20"/>
        <end position="148"/>
    </location>
</feature>
<dbReference type="InterPro" id="IPR013538">
    <property type="entry name" value="ASHA1/2-like_C"/>
</dbReference>
<dbReference type="InterPro" id="IPR023393">
    <property type="entry name" value="START-like_dom_sf"/>
</dbReference>
<dbReference type="Proteomes" id="UP001183794">
    <property type="component" value="Unassembled WGS sequence"/>
</dbReference>
<evidence type="ECO:0000256" key="1">
    <source>
        <dbReference type="ARBA" id="ARBA00006817"/>
    </source>
</evidence>
<dbReference type="Pfam" id="PF08327">
    <property type="entry name" value="AHSA1"/>
    <property type="match status" value="1"/>
</dbReference>
<accession>A0ABU2AZU6</accession>
<comment type="caution">
    <text evidence="3">The sequence shown here is derived from an EMBL/GenBank/DDBJ whole genome shotgun (WGS) entry which is preliminary data.</text>
</comment>
<evidence type="ECO:0000313" key="3">
    <source>
        <dbReference type="EMBL" id="MDR7346867.1"/>
    </source>
</evidence>
<dbReference type="Gene3D" id="3.30.530.20">
    <property type="match status" value="1"/>
</dbReference>
<keyword evidence="4" id="KW-1185">Reference proteome</keyword>
<name>A0ABU2AZU6_9MICC</name>
<proteinExistence type="inferred from homology"/>
<dbReference type="CDD" id="cd07814">
    <property type="entry name" value="SRPBCC_CalC_Aha1-like"/>
    <property type="match status" value="1"/>
</dbReference>
<dbReference type="EMBL" id="JAVDYJ010000001">
    <property type="protein sequence ID" value="MDR7346867.1"/>
    <property type="molecule type" value="Genomic_DNA"/>
</dbReference>
<comment type="similarity">
    <text evidence="1">Belongs to the AHA1 family.</text>
</comment>